<organism evidence="2 3">
    <name type="scientific">Ramularia collo-cygni</name>
    <dbReference type="NCBI Taxonomy" id="112498"/>
    <lineage>
        <taxon>Eukaryota</taxon>
        <taxon>Fungi</taxon>
        <taxon>Dikarya</taxon>
        <taxon>Ascomycota</taxon>
        <taxon>Pezizomycotina</taxon>
        <taxon>Dothideomycetes</taxon>
        <taxon>Dothideomycetidae</taxon>
        <taxon>Mycosphaerellales</taxon>
        <taxon>Mycosphaerellaceae</taxon>
        <taxon>Ramularia</taxon>
    </lineage>
</organism>
<accession>A0A2D3V050</accession>
<dbReference type="InterPro" id="IPR036412">
    <property type="entry name" value="HAD-like_sf"/>
</dbReference>
<dbReference type="Proteomes" id="UP000225277">
    <property type="component" value="Unassembled WGS sequence"/>
</dbReference>
<feature type="region of interest" description="Disordered" evidence="1">
    <location>
        <begin position="1"/>
        <end position="30"/>
    </location>
</feature>
<dbReference type="NCBIfam" id="TIGR01681">
    <property type="entry name" value="HAD-SF-IIIC"/>
    <property type="match status" value="1"/>
</dbReference>
<sequence length="218" mass="24295">MGRFSRTHESDTTGEDNQTPITLPASSLPPPSTFTDGLPLPSFMVFDLDYTLWPFWVDTHVSGPFKASPTGLTAKDHYGEECGFYNEVAPILSHIKAHGIVLGAASRTSAPELARSLLSLLRIPRDSQDEGSAARTAISMFDHMEIYPGNKITHFKSLHKKSGLPYEEMLFFDDESRNKNTEELGVVMQLVRNGVSSAEIDAGVQLWRKRNKRMPKEN</sequence>
<dbReference type="RefSeq" id="XP_023621766.1">
    <property type="nucleotide sequence ID" value="XM_023765998.1"/>
</dbReference>
<dbReference type="SFLD" id="SFLDG01129">
    <property type="entry name" value="C1.5:_HAD__Beta-PGM__Phosphata"/>
    <property type="match status" value="1"/>
</dbReference>
<dbReference type="AlphaFoldDB" id="A0A2D3V050"/>
<dbReference type="SFLD" id="SFLDG01131">
    <property type="entry name" value="C1.5.2:_MDP_Like"/>
    <property type="match status" value="1"/>
</dbReference>
<dbReference type="SUPFAM" id="SSF56784">
    <property type="entry name" value="HAD-like"/>
    <property type="match status" value="1"/>
</dbReference>
<gene>
    <name evidence="2" type="ORF">RCC_00806</name>
</gene>
<protein>
    <submittedName>
        <fullName evidence="2">Related to magnesium dependent phosphatase</fullName>
    </submittedName>
</protein>
<dbReference type="FunFam" id="3.40.50.1000:FF:000155">
    <property type="entry name" value="Putative magnesium dependent phosphatase"/>
    <property type="match status" value="1"/>
</dbReference>
<evidence type="ECO:0000256" key="1">
    <source>
        <dbReference type="SAM" id="MobiDB-lite"/>
    </source>
</evidence>
<dbReference type="SFLD" id="SFLDS00003">
    <property type="entry name" value="Haloacid_Dehalogenase"/>
    <property type="match status" value="1"/>
</dbReference>
<dbReference type="GeneID" id="35596151"/>
<dbReference type="STRING" id="112498.A0A2D3V050"/>
<dbReference type="OrthoDB" id="2865258at2759"/>
<reference evidence="2 3" key="1">
    <citation type="submission" date="2016-03" db="EMBL/GenBank/DDBJ databases">
        <authorList>
            <person name="Ploux O."/>
        </authorList>
    </citation>
    <scope>NUCLEOTIDE SEQUENCE [LARGE SCALE GENOMIC DNA]</scope>
    <source>
        <strain evidence="2 3">URUG2</strain>
    </source>
</reference>
<dbReference type="NCBIfam" id="TIGR01685">
    <property type="entry name" value="MDP-1"/>
    <property type="match status" value="1"/>
</dbReference>
<feature type="compositionally biased region" description="Basic and acidic residues" evidence="1">
    <location>
        <begin position="1"/>
        <end position="11"/>
    </location>
</feature>
<dbReference type="PANTHER" id="PTHR17901:SF14">
    <property type="entry name" value="MAGNESIUM-DEPENDENT PHOSPHATASE 1"/>
    <property type="match status" value="1"/>
</dbReference>
<evidence type="ECO:0000313" key="3">
    <source>
        <dbReference type="Proteomes" id="UP000225277"/>
    </source>
</evidence>
<keyword evidence="3" id="KW-1185">Reference proteome</keyword>
<dbReference type="Pfam" id="PF12689">
    <property type="entry name" value="Acid_PPase"/>
    <property type="match status" value="1"/>
</dbReference>
<evidence type="ECO:0000313" key="2">
    <source>
        <dbReference type="EMBL" id="CZT14869.1"/>
    </source>
</evidence>
<dbReference type="InterPro" id="IPR023214">
    <property type="entry name" value="HAD_sf"/>
</dbReference>
<dbReference type="InterPro" id="IPR010033">
    <property type="entry name" value="HAD_SF_ppase_IIIC"/>
</dbReference>
<proteinExistence type="predicted"/>
<dbReference type="Gene3D" id="3.40.50.1000">
    <property type="entry name" value="HAD superfamily/HAD-like"/>
    <property type="match status" value="1"/>
</dbReference>
<name>A0A2D3V050_9PEZI</name>
<dbReference type="PANTHER" id="PTHR17901">
    <property type="entry name" value="MAGNESIUM-DEPENDENT PHOSPHATASE 1 MDP1"/>
    <property type="match status" value="1"/>
</dbReference>
<dbReference type="GO" id="GO:0003993">
    <property type="term" value="F:acid phosphatase activity"/>
    <property type="evidence" value="ECO:0007669"/>
    <property type="project" value="TreeGrafter"/>
</dbReference>
<dbReference type="EMBL" id="FJUY01000001">
    <property type="protein sequence ID" value="CZT14869.1"/>
    <property type="molecule type" value="Genomic_DNA"/>
</dbReference>
<dbReference type="InterPro" id="IPR010036">
    <property type="entry name" value="MDP_1_eu_arc"/>
</dbReference>